<accession>F9W336</accession>
<reference evidence="1" key="1">
    <citation type="submission" date="2011-07" db="EMBL/GenBank/DDBJ databases">
        <authorList>
            <person name="Carlson J."/>
            <person name="Booth B."/>
            <person name="Frise E."/>
            <person name="Sandler J."/>
            <person name="Wan K."/>
            <person name="Yu C."/>
            <person name="Celniker S."/>
        </authorList>
    </citation>
    <scope>NUCLEOTIDE SEQUENCE</scope>
</reference>
<dbReference type="EMBL" id="BT128779">
    <property type="protein sequence ID" value="AEK82634.1"/>
    <property type="molecule type" value="mRNA"/>
</dbReference>
<sequence length="41" mass="4593">VKSNQATAEMDKCELMYLQFVEPPHPARAPKNQTKTGGNYV</sequence>
<evidence type="ECO:0000313" key="1">
    <source>
        <dbReference type="EMBL" id="AEK82634.1"/>
    </source>
</evidence>
<name>F9W336_DROME</name>
<protein>
    <submittedName>
        <fullName evidence="1">MIP08944p1</fullName>
    </submittedName>
</protein>
<dbReference type="AlphaFoldDB" id="F9W336"/>
<feature type="non-terminal residue" evidence="1">
    <location>
        <position position="1"/>
    </location>
</feature>
<proteinExistence type="evidence at transcript level"/>
<organism evidence="1">
    <name type="scientific">Drosophila melanogaster</name>
    <name type="common">Fruit fly</name>
    <dbReference type="NCBI Taxonomy" id="7227"/>
    <lineage>
        <taxon>Eukaryota</taxon>
        <taxon>Metazoa</taxon>
        <taxon>Ecdysozoa</taxon>
        <taxon>Arthropoda</taxon>
        <taxon>Hexapoda</taxon>
        <taxon>Insecta</taxon>
        <taxon>Pterygota</taxon>
        <taxon>Neoptera</taxon>
        <taxon>Endopterygota</taxon>
        <taxon>Diptera</taxon>
        <taxon>Brachycera</taxon>
        <taxon>Muscomorpha</taxon>
        <taxon>Ephydroidea</taxon>
        <taxon>Drosophilidae</taxon>
        <taxon>Drosophila</taxon>
        <taxon>Sophophora</taxon>
    </lineage>
</organism>